<reference evidence="4" key="1">
    <citation type="journal article" date="2019" name="Int. J. Syst. Evol. Microbiol.">
        <title>The Global Catalogue of Microorganisms (GCM) 10K type strain sequencing project: providing services to taxonomists for standard genome sequencing and annotation.</title>
        <authorList>
            <consortium name="The Broad Institute Genomics Platform"/>
            <consortium name="The Broad Institute Genome Sequencing Center for Infectious Disease"/>
            <person name="Wu L."/>
            <person name="Ma J."/>
        </authorList>
    </citation>
    <scope>NUCLEOTIDE SEQUENCE [LARGE SCALE GENOMIC DNA]</scope>
    <source>
        <strain evidence="4">JCM 15503</strain>
    </source>
</reference>
<dbReference type="SUPFAM" id="SSF53474">
    <property type="entry name" value="alpha/beta-Hydrolases"/>
    <property type="match status" value="1"/>
</dbReference>
<dbReference type="InterPro" id="IPR029058">
    <property type="entry name" value="AB_hydrolase_fold"/>
</dbReference>
<dbReference type="InterPro" id="IPR001375">
    <property type="entry name" value="Peptidase_S9_cat"/>
</dbReference>
<keyword evidence="4" id="KW-1185">Reference proteome</keyword>
<evidence type="ECO:0000313" key="4">
    <source>
        <dbReference type="Proteomes" id="UP001500279"/>
    </source>
</evidence>
<dbReference type="PANTHER" id="PTHR42776">
    <property type="entry name" value="SERINE PEPTIDASE S9 FAMILY MEMBER"/>
    <property type="match status" value="1"/>
</dbReference>
<dbReference type="SUPFAM" id="SSF82171">
    <property type="entry name" value="DPP6 N-terminal domain-like"/>
    <property type="match status" value="1"/>
</dbReference>
<gene>
    <name evidence="3" type="ORF">GCM10009107_35060</name>
</gene>
<proteinExistence type="predicted"/>
<organism evidence="3 4">
    <name type="scientific">Ideonella azotifigens</name>
    <dbReference type="NCBI Taxonomy" id="513160"/>
    <lineage>
        <taxon>Bacteria</taxon>
        <taxon>Pseudomonadati</taxon>
        <taxon>Pseudomonadota</taxon>
        <taxon>Betaproteobacteria</taxon>
        <taxon>Burkholderiales</taxon>
        <taxon>Sphaerotilaceae</taxon>
        <taxon>Ideonella</taxon>
    </lineage>
</organism>
<accession>A0ABP3VEE2</accession>
<dbReference type="InterPro" id="IPR011042">
    <property type="entry name" value="6-blade_b-propeller_TolB-like"/>
</dbReference>
<dbReference type="PANTHER" id="PTHR42776:SF27">
    <property type="entry name" value="DIPEPTIDYL PEPTIDASE FAMILY MEMBER 6"/>
    <property type="match status" value="1"/>
</dbReference>
<comment type="caution">
    <text evidence="3">The sequence shown here is derived from an EMBL/GenBank/DDBJ whole genome shotgun (WGS) entry which is preliminary data.</text>
</comment>
<dbReference type="Gene3D" id="2.120.10.30">
    <property type="entry name" value="TolB, C-terminal domain"/>
    <property type="match status" value="1"/>
</dbReference>
<dbReference type="Pfam" id="PF00326">
    <property type="entry name" value="Peptidase_S9"/>
    <property type="match status" value="1"/>
</dbReference>
<dbReference type="Proteomes" id="UP001500279">
    <property type="component" value="Unassembled WGS sequence"/>
</dbReference>
<name>A0ABP3VEE2_9BURK</name>
<feature type="domain" description="Peptidase S9 prolyl oligopeptidase catalytic" evidence="2">
    <location>
        <begin position="455"/>
        <end position="660"/>
    </location>
</feature>
<sequence>MIPEFLRVAVAAPTSRSVSTLCVLAVAAGAGWAQTPGGGAPSSGDEVPASPRAVPVAAFATLPAIQSLALSPDGQHLAGIAHKANGSVVFTSRFDGSELKGALETDDRKFQLNWVRWANNQRLVVSTGFTSKIRGVSIRQSRALAMDADGGHLVQLAPSESFSQDRVVDWNPDDGQHVLMRQFGMILEVDVNTGKDKMLQSGRDYTSWLVDAQHRVRLAVRGREDGVQISVRDNAGADWRVLWRFKAEDPKTVYPIAFGDDPNLLYFTAEENDRLALFSAKLDDLDEAGEPKRHLLAASDADDFAGVRFAPGTHRLIGYTGPGEGDAARAFIPEDLKELARAIDEVLPGRFNRIGPFSADSERYVVSSSGNGVPPELYVGERRSGLLRLVVRQYPELDPSQMTGKRSIGYKSRDGLAIRGYLTLPKGQKPAAGWPMVLMPHGGPIWSDDKDFDPWAELLASRGYAVLQVNFRGSDSQGISFIKAGLKKWGLEMQDDLTDGVQWAVAERHADPSRICVAGASFGGYAALMGAVKTPDLYRCAVSFAGVSDLVTLSRHTADLFNTAGLDKMMGNYWYDRQQLKATSPAQRAAEIKVPVLLVHGTADASVPYEQSELMAKALKSAGKQFEFITQEAGDHQLSLQEHRQEFFAALVRFLDTHLGAGKLVTKAAAN</sequence>
<evidence type="ECO:0000256" key="1">
    <source>
        <dbReference type="ARBA" id="ARBA00022801"/>
    </source>
</evidence>
<dbReference type="EMBL" id="BAAAEW010000023">
    <property type="protein sequence ID" value="GAA0756519.1"/>
    <property type="molecule type" value="Genomic_DNA"/>
</dbReference>
<keyword evidence="1" id="KW-0378">Hydrolase</keyword>
<evidence type="ECO:0000259" key="2">
    <source>
        <dbReference type="Pfam" id="PF00326"/>
    </source>
</evidence>
<evidence type="ECO:0000313" key="3">
    <source>
        <dbReference type="EMBL" id="GAA0756519.1"/>
    </source>
</evidence>
<dbReference type="Gene3D" id="3.40.50.1820">
    <property type="entry name" value="alpha/beta hydrolase"/>
    <property type="match status" value="1"/>
</dbReference>
<protein>
    <submittedName>
        <fullName evidence="3">S9 family peptidase</fullName>
    </submittedName>
</protein>